<evidence type="ECO:0000313" key="14">
    <source>
        <dbReference type="EMBL" id="OGE70568.1"/>
    </source>
</evidence>
<comment type="pathway">
    <text evidence="2 12">Cell wall biogenesis; peptidoglycan biosynthesis.</text>
</comment>
<accession>A0A1F5MYV8</accession>
<comment type="caution">
    <text evidence="14">The sequence shown here is derived from an EMBL/GenBank/DDBJ whole genome shotgun (WGS) entry which is preliminary data.</text>
</comment>
<dbReference type="InterPro" id="IPR036968">
    <property type="entry name" value="Enolpyruvate_Tfrase_sf"/>
</dbReference>
<evidence type="ECO:0000256" key="1">
    <source>
        <dbReference type="ARBA" id="ARBA00004496"/>
    </source>
</evidence>
<dbReference type="GO" id="GO:0051301">
    <property type="term" value="P:cell division"/>
    <property type="evidence" value="ECO:0007669"/>
    <property type="project" value="UniProtKB-KW"/>
</dbReference>
<evidence type="ECO:0000256" key="10">
    <source>
        <dbReference type="ARBA" id="ARBA00038367"/>
    </source>
</evidence>
<feature type="active site" description="Proton donor" evidence="12">
    <location>
        <position position="116"/>
    </location>
</feature>
<reference evidence="14 15" key="1">
    <citation type="journal article" date="2016" name="Nat. Commun.">
        <title>Thousands of microbial genomes shed light on interconnected biogeochemical processes in an aquifer system.</title>
        <authorList>
            <person name="Anantharaman K."/>
            <person name="Brown C.T."/>
            <person name="Hug L.A."/>
            <person name="Sharon I."/>
            <person name="Castelle C.J."/>
            <person name="Probst A.J."/>
            <person name="Thomas B.C."/>
            <person name="Singh A."/>
            <person name="Wilkins M.J."/>
            <person name="Karaoz U."/>
            <person name="Brodie E.L."/>
            <person name="Williams K.H."/>
            <person name="Hubbard S.S."/>
            <person name="Banfield J.F."/>
        </authorList>
    </citation>
    <scope>NUCLEOTIDE SEQUENCE [LARGE SCALE GENOMIC DNA]</scope>
</reference>
<dbReference type="EC" id="2.5.1.7" evidence="12"/>
<evidence type="ECO:0000256" key="9">
    <source>
        <dbReference type="ARBA" id="ARBA00023316"/>
    </source>
</evidence>
<dbReference type="Gene3D" id="3.65.10.10">
    <property type="entry name" value="Enolpyruvate transferase domain"/>
    <property type="match status" value="2"/>
</dbReference>
<comment type="function">
    <text evidence="12">Cell wall formation. Adds enolpyruvyl to UDP-N-acetylglucosamine.</text>
</comment>
<dbReference type="Proteomes" id="UP000177135">
    <property type="component" value="Unassembled WGS sequence"/>
</dbReference>
<evidence type="ECO:0000313" key="15">
    <source>
        <dbReference type="Proteomes" id="UP000177135"/>
    </source>
</evidence>
<keyword evidence="5 12" id="KW-0808">Transferase</keyword>
<dbReference type="PANTHER" id="PTHR43783">
    <property type="entry name" value="UDP-N-ACETYLGLUCOSAMINE 1-CARBOXYVINYLTRANSFERASE"/>
    <property type="match status" value="1"/>
</dbReference>
<dbReference type="GO" id="GO:0009252">
    <property type="term" value="P:peptidoglycan biosynthetic process"/>
    <property type="evidence" value="ECO:0007669"/>
    <property type="project" value="UniProtKB-UniRule"/>
</dbReference>
<dbReference type="GO" id="GO:0008360">
    <property type="term" value="P:regulation of cell shape"/>
    <property type="evidence" value="ECO:0007669"/>
    <property type="project" value="UniProtKB-KW"/>
</dbReference>
<organism evidence="14 15">
    <name type="scientific">Candidatus Daviesbacteria bacterium RIFOXYD1_FULL_41_10</name>
    <dbReference type="NCBI Taxonomy" id="1797801"/>
    <lineage>
        <taxon>Bacteria</taxon>
        <taxon>Candidatus Daviesiibacteriota</taxon>
    </lineage>
</organism>
<dbReference type="CDD" id="cd01555">
    <property type="entry name" value="UdpNAET"/>
    <property type="match status" value="1"/>
</dbReference>
<proteinExistence type="inferred from homology"/>
<feature type="binding site" evidence="12">
    <location>
        <position position="305"/>
    </location>
    <ligand>
        <name>UDP-N-acetyl-alpha-D-glucosamine</name>
        <dbReference type="ChEBI" id="CHEBI:57705"/>
    </ligand>
</feature>
<dbReference type="HAMAP" id="MF_00111">
    <property type="entry name" value="MurA"/>
    <property type="match status" value="1"/>
</dbReference>
<dbReference type="PANTHER" id="PTHR43783:SF1">
    <property type="entry name" value="UDP-N-ACETYLGLUCOSAMINE 1-CARBOXYVINYLTRANSFERASE"/>
    <property type="match status" value="1"/>
</dbReference>
<dbReference type="GO" id="GO:0071555">
    <property type="term" value="P:cell wall organization"/>
    <property type="evidence" value="ECO:0007669"/>
    <property type="project" value="UniProtKB-KW"/>
</dbReference>
<evidence type="ECO:0000256" key="4">
    <source>
        <dbReference type="ARBA" id="ARBA00022618"/>
    </source>
</evidence>
<dbReference type="GO" id="GO:0008760">
    <property type="term" value="F:UDP-N-acetylglucosamine 1-carboxyvinyltransferase activity"/>
    <property type="evidence" value="ECO:0007669"/>
    <property type="project" value="UniProtKB-UniRule"/>
</dbReference>
<evidence type="ECO:0000256" key="6">
    <source>
        <dbReference type="ARBA" id="ARBA00022960"/>
    </source>
</evidence>
<dbReference type="UniPathway" id="UPA00219"/>
<keyword evidence="7 12" id="KW-0573">Peptidoglycan synthesis</keyword>
<name>A0A1F5MYV8_9BACT</name>
<evidence type="ECO:0000256" key="5">
    <source>
        <dbReference type="ARBA" id="ARBA00022679"/>
    </source>
</evidence>
<evidence type="ECO:0000256" key="11">
    <source>
        <dbReference type="ARBA" id="ARBA00047527"/>
    </source>
</evidence>
<feature type="binding site" evidence="12">
    <location>
        <position position="92"/>
    </location>
    <ligand>
        <name>UDP-N-acetyl-alpha-D-glucosamine</name>
        <dbReference type="ChEBI" id="CHEBI:57705"/>
    </ligand>
</feature>
<dbReference type="InterPro" id="IPR001986">
    <property type="entry name" value="Enolpyruvate_Tfrase_dom"/>
</dbReference>
<dbReference type="NCBIfam" id="NF006873">
    <property type="entry name" value="PRK09369.1"/>
    <property type="match status" value="1"/>
</dbReference>
<dbReference type="GO" id="GO:0019277">
    <property type="term" value="P:UDP-N-acetylgalactosamine biosynthetic process"/>
    <property type="evidence" value="ECO:0007669"/>
    <property type="project" value="InterPro"/>
</dbReference>
<comment type="caution">
    <text evidence="12">Lacks conserved residue(s) required for the propagation of feature annotation.</text>
</comment>
<feature type="binding site" evidence="12">
    <location>
        <position position="327"/>
    </location>
    <ligand>
        <name>UDP-N-acetyl-alpha-D-glucosamine</name>
        <dbReference type="ChEBI" id="CHEBI:57705"/>
    </ligand>
</feature>
<protein>
    <recommendedName>
        <fullName evidence="12">UDP-N-acetylglucosamine 1-carboxyvinyltransferase</fullName>
        <ecNumber evidence="12">2.5.1.7</ecNumber>
    </recommendedName>
    <alternativeName>
        <fullName evidence="12">Enoylpyruvate transferase</fullName>
    </alternativeName>
    <alternativeName>
        <fullName evidence="12">UDP-N-acetylglucosamine enolpyruvyl transferase</fullName>
        <shortName evidence="12">EPT</shortName>
    </alternativeName>
</protein>
<keyword evidence="4 12" id="KW-0132">Cell division</keyword>
<comment type="catalytic activity">
    <reaction evidence="11 12">
        <text>phosphoenolpyruvate + UDP-N-acetyl-alpha-D-glucosamine = UDP-N-acetyl-3-O-(1-carboxyvinyl)-alpha-D-glucosamine + phosphate</text>
        <dbReference type="Rhea" id="RHEA:18681"/>
        <dbReference type="ChEBI" id="CHEBI:43474"/>
        <dbReference type="ChEBI" id="CHEBI:57705"/>
        <dbReference type="ChEBI" id="CHEBI:58702"/>
        <dbReference type="ChEBI" id="CHEBI:68483"/>
        <dbReference type="EC" id="2.5.1.7"/>
    </reaction>
</comment>
<dbReference type="InterPro" id="IPR005750">
    <property type="entry name" value="UDP_GlcNAc_COvinyl_MurA"/>
</dbReference>
<dbReference type="GO" id="GO:0005737">
    <property type="term" value="C:cytoplasm"/>
    <property type="evidence" value="ECO:0007669"/>
    <property type="project" value="UniProtKB-SubCell"/>
</dbReference>
<dbReference type="AlphaFoldDB" id="A0A1F5MYV8"/>
<dbReference type="InterPro" id="IPR013792">
    <property type="entry name" value="RNA3'P_cycl/enolpyr_Trfase_a/b"/>
</dbReference>
<comment type="similarity">
    <text evidence="10 12">Belongs to the EPSP synthase family. MurA subfamily.</text>
</comment>
<dbReference type="SUPFAM" id="SSF55205">
    <property type="entry name" value="EPT/RTPC-like"/>
    <property type="match status" value="1"/>
</dbReference>
<keyword evidence="3 12" id="KW-0963">Cytoplasm</keyword>
<dbReference type="Pfam" id="PF00275">
    <property type="entry name" value="EPSP_synthase"/>
    <property type="match status" value="1"/>
</dbReference>
<evidence type="ECO:0000256" key="12">
    <source>
        <dbReference type="HAMAP-Rule" id="MF_00111"/>
    </source>
</evidence>
<sequence length="418" mass="45527">MSKYIIEGGRKLSGRIKLSGNKNEILPALAACILTSDEVTLKNVPQISDVDVLAEILQRLGAYIKRDGAILKIKCEKITKTDLPNDLVKKLRASILFVGPLLARLGKASFVFPGGDIIGRRSIDPHLEGLKKLGFVFQIRDLEYKGKRGTNGHDREIFMSECSVTGTESMILASVLGNIKVTIKNCASEPHISDLCQMLCQMGAKISGIGTQIIEIRGVEKLHGTTFSICPDHIEFGTYAIAAALTGGAIEIEKKDLPDLAPVTCHLKKMGINFKDKEDVIAISAKNLTAIPRLHTNIWPGFPTDLMSAVIVLATRARGMSLLHDWMYETRMFFVDKLISMGAHIIIADPHRVLVYGPTKLTGRHMESPDIRAGMALVLAALAASGTSVIDEAQLIERGYEDMVGKLSSLGASIKKED</sequence>
<dbReference type="NCBIfam" id="TIGR01072">
    <property type="entry name" value="murA"/>
    <property type="match status" value="1"/>
</dbReference>
<feature type="domain" description="Enolpyruvate transferase" evidence="13">
    <location>
        <begin position="7"/>
        <end position="407"/>
    </location>
</feature>
<comment type="subcellular location">
    <subcellularLocation>
        <location evidence="1 12">Cytoplasm</location>
    </subcellularLocation>
</comment>
<keyword evidence="8 12" id="KW-0131">Cell cycle</keyword>
<keyword evidence="6 12" id="KW-0133">Cell shape</keyword>
<evidence type="ECO:0000256" key="2">
    <source>
        <dbReference type="ARBA" id="ARBA00004752"/>
    </source>
</evidence>
<keyword evidence="9 12" id="KW-0961">Cell wall biogenesis/degradation</keyword>
<gene>
    <name evidence="12" type="primary">murA</name>
    <name evidence="14" type="ORF">A2617_03395</name>
</gene>
<evidence type="ECO:0000256" key="8">
    <source>
        <dbReference type="ARBA" id="ARBA00023306"/>
    </source>
</evidence>
<evidence type="ECO:0000259" key="13">
    <source>
        <dbReference type="Pfam" id="PF00275"/>
    </source>
</evidence>
<dbReference type="InterPro" id="IPR050068">
    <property type="entry name" value="MurA_subfamily"/>
</dbReference>
<evidence type="ECO:0000256" key="3">
    <source>
        <dbReference type="ARBA" id="ARBA00022490"/>
    </source>
</evidence>
<evidence type="ECO:0000256" key="7">
    <source>
        <dbReference type="ARBA" id="ARBA00022984"/>
    </source>
</evidence>
<dbReference type="EMBL" id="MFEC01000041">
    <property type="protein sequence ID" value="OGE70568.1"/>
    <property type="molecule type" value="Genomic_DNA"/>
</dbReference>
<feature type="binding site" evidence="12">
    <location>
        <begin position="22"/>
        <end position="23"/>
    </location>
    <ligand>
        <name>phosphoenolpyruvate</name>
        <dbReference type="ChEBI" id="CHEBI:58702"/>
    </ligand>
</feature>